<dbReference type="PANTHER" id="PTHR34406:SF1">
    <property type="entry name" value="PROTEIN YCEI"/>
    <property type="match status" value="1"/>
</dbReference>
<dbReference type="Gene3D" id="2.40.128.110">
    <property type="entry name" value="Lipid/polyisoprenoid-binding, YceI-like"/>
    <property type="match status" value="1"/>
</dbReference>
<dbReference type="PANTHER" id="PTHR34406">
    <property type="entry name" value="PROTEIN YCEI"/>
    <property type="match status" value="1"/>
</dbReference>
<organism evidence="2">
    <name type="scientific">Caldithrix abyssi</name>
    <dbReference type="NCBI Taxonomy" id="187145"/>
    <lineage>
        <taxon>Bacteria</taxon>
        <taxon>Pseudomonadati</taxon>
        <taxon>Calditrichota</taxon>
        <taxon>Calditrichia</taxon>
        <taxon>Calditrichales</taxon>
        <taxon>Calditrichaceae</taxon>
        <taxon>Caldithrix</taxon>
    </lineage>
</organism>
<dbReference type="Proteomes" id="UP000886005">
    <property type="component" value="Unassembled WGS sequence"/>
</dbReference>
<dbReference type="SMART" id="SM00867">
    <property type="entry name" value="YceI"/>
    <property type="match status" value="1"/>
</dbReference>
<accession>A0A7V1PV04</accession>
<comment type="caution">
    <text evidence="2">The sequence shown here is derived from an EMBL/GenBank/DDBJ whole genome shotgun (WGS) entry which is preliminary data.</text>
</comment>
<dbReference type="AlphaFoldDB" id="A0A7V1PV04"/>
<reference evidence="2" key="1">
    <citation type="journal article" date="2020" name="mSystems">
        <title>Genome- and Community-Level Interaction Insights into Carbon Utilization and Element Cycling Functions of Hydrothermarchaeota in Hydrothermal Sediment.</title>
        <authorList>
            <person name="Zhou Z."/>
            <person name="Liu Y."/>
            <person name="Xu W."/>
            <person name="Pan J."/>
            <person name="Luo Z.H."/>
            <person name="Li M."/>
        </authorList>
    </citation>
    <scope>NUCLEOTIDE SEQUENCE [LARGE SCALE GENOMIC DNA]</scope>
    <source>
        <strain evidence="2">HyVt-456</strain>
    </source>
</reference>
<evidence type="ECO:0000313" key="2">
    <source>
        <dbReference type="EMBL" id="HED10872.1"/>
    </source>
</evidence>
<feature type="domain" description="Lipid/polyisoprenoid-binding YceI-like" evidence="1">
    <location>
        <begin position="19"/>
        <end position="184"/>
    </location>
</feature>
<dbReference type="SUPFAM" id="SSF101874">
    <property type="entry name" value="YceI-like"/>
    <property type="match status" value="1"/>
</dbReference>
<dbReference type="EMBL" id="DRLD01000259">
    <property type="protein sequence ID" value="HED10872.1"/>
    <property type="molecule type" value="Genomic_DNA"/>
</dbReference>
<dbReference type="Pfam" id="PF04264">
    <property type="entry name" value="YceI"/>
    <property type="match status" value="1"/>
</dbReference>
<name>A0A7V1PV04_CALAY</name>
<proteinExistence type="predicted"/>
<gene>
    <name evidence="2" type="ORF">ENJ10_09310</name>
</gene>
<sequence>MRFIVIGLFMAIGLLPGGEWHVDGSAGNRVVFYSSSTLLDFKGETDAIDGYIYSPGDSLFSANTEVYFEVQPAFFNTGNGKRDRDMREDVLHTERYALSYFKGRLQIPEQDGKKYRVTAKGEFFLHGVSRPVEITGSIFLYGNKALVKSRFSVLLKDYNIRAPKLLAFVKVAEKIDIEIEVTLLRVK</sequence>
<evidence type="ECO:0000259" key="1">
    <source>
        <dbReference type="SMART" id="SM00867"/>
    </source>
</evidence>
<dbReference type="InterPro" id="IPR007372">
    <property type="entry name" value="Lipid/polyisoprenoid-bd_YceI"/>
</dbReference>
<dbReference type="InterPro" id="IPR036761">
    <property type="entry name" value="TTHA0802/YceI-like_sf"/>
</dbReference>
<protein>
    <submittedName>
        <fullName evidence="2">YceI family protein</fullName>
    </submittedName>
</protein>